<feature type="coiled-coil region" evidence="1">
    <location>
        <begin position="32"/>
        <end position="59"/>
    </location>
</feature>
<dbReference type="PATRIC" id="fig|76936.10.peg.870"/>
<keyword evidence="2" id="KW-0812">Transmembrane</keyword>
<reference evidence="4" key="1">
    <citation type="submission" date="2015-11" db="EMBL/GenBank/DDBJ databases">
        <authorList>
            <person name="Anvar S.Y."/>
        </authorList>
    </citation>
    <scope>NUCLEOTIDE SEQUENCE [LARGE SCALE GENOMIC DNA]</scope>
</reference>
<dbReference type="KEGG" id="hty:BN2458_PEG0892"/>
<accession>A0A0S4PUR7</accession>
<organism evidence="3 4">
    <name type="scientific">Helicobacter typhlonius</name>
    <dbReference type="NCBI Taxonomy" id="76936"/>
    <lineage>
        <taxon>Bacteria</taxon>
        <taxon>Pseudomonadati</taxon>
        <taxon>Campylobacterota</taxon>
        <taxon>Epsilonproteobacteria</taxon>
        <taxon>Campylobacterales</taxon>
        <taxon>Helicobacteraceae</taxon>
        <taxon>Helicobacter</taxon>
    </lineage>
</organism>
<dbReference type="AlphaFoldDB" id="A0A0S4PUR7"/>
<evidence type="ECO:0000313" key="4">
    <source>
        <dbReference type="Proteomes" id="UP000064525"/>
    </source>
</evidence>
<name>A0A0S4PUR7_9HELI</name>
<evidence type="ECO:0000256" key="1">
    <source>
        <dbReference type="SAM" id="Coils"/>
    </source>
</evidence>
<evidence type="ECO:0000313" key="3">
    <source>
        <dbReference type="EMBL" id="CUU39777.1"/>
    </source>
</evidence>
<keyword evidence="2" id="KW-0472">Membrane</keyword>
<evidence type="ECO:0000256" key="2">
    <source>
        <dbReference type="SAM" id="Phobius"/>
    </source>
</evidence>
<dbReference type="RefSeq" id="WP_058122046.1">
    <property type="nucleotide sequence ID" value="NZ_CAOPGU010000010.1"/>
</dbReference>
<keyword evidence="2" id="KW-1133">Transmembrane helix</keyword>
<dbReference type="EMBL" id="LN907858">
    <property type="protein sequence ID" value="CUU39777.1"/>
    <property type="molecule type" value="Genomic_DNA"/>
</dbReference>
<dbReference type="Proteomes" id="UP000064525">
    <property type="component" value="Chromosome I"/>
</dbReference>
<dbReference type="GeneID" id="78151132"/>
<keyword evidence="1" id="KW-0175">Coiled coil</keyword>
<feature type="transmembrane region" description="Helical" evidence="2">
    <location>
        <begin position="6"/>
        <end position="28"/>
    </location>
</feature>
<protein>
    <submittedName>
        <fullName evidence="3">Na+/H+ antiporter NhaA type</fullName>
    </submittedName>
</protein>
<proteinExistence type="predicted"/>
<gene>
    <name evidence="3" type="ORF">BN2458_PEG0892</name>
</gene>
<sequence>MISVDMSKISILIASSIAVVLGLLAVYLSTSKQKKQAENISVQDEHQKVQDEIQKLKDMQSII</sequence>